<keyword evidence="1" id="KW-0067">ATP-binding</keyword>
<comment type="caution">
    <text evidence="4">The sequence shown here is derived from an EMBL/GenBank/DDBJ whole genome shotgun (WGS) entry which is preliminary data.</text>
</comment>
<dbReference type="GO" id="GO:0000723">
    <property type="term" value="P:telomere maintenance"/>
    <property type="evidence" value="ECO:0007669"/>
    <property type="project" value="InterPro"/>
</dbReference>
<protein>
    <recommendedName>
        <fullName evidence="1">ATP-dependent DNA helicase</fullName>
        <ecNumber evidence="1">5.6.2.3</ecNumber>
    </recommendedName>
</protein>
<keyword evidence="1" id="KW-0347">Helicase</keyword>
<name>A0A8T0V5A6_PANVG</name>
<keyword evidence="1" id="KW-0227">DNA damage</keyword>
<keyword evidence="5" id="KW-1185">Reference proteome</keyword>
<dbReference type="SUPFAM" id="SSF52540">
    <property type="entry name" value="P-loop containing nucleoside triphosphate hydrolases"/>
    <property type="match status" value="1"/>
</dbReference>
<dbReference type="Pfam" id="PF05970">
    <property type="entry name" value="PIF1"/>
    <property type="match status" value="1"/>
</dbReference>
<keyword evidence="1" id="KW-0233">DNA recombination</keyword>
<dbReference type="GO" id="GO:0016787">
    <property type="term" value="F:hydrolase activity"/>
    <property type="evidence" value="ECO:0007669"/>
    <property type="project" value="UniProtKB-KW"/>
</dbReference>
<keyword evidence="1" id="KW-0378">Hydrolase</keyword>
<reference evidence="4" key="1">
    <citation type="submission" date="2020-05" db="EMBL/GenBank/DDBJ databases">
        <title>WGS assembly of Panicum virgatum.</title>
        <authorList>
            <person name="Lovell J.T."/>
            <person name="Jenkins J."/>
            <person name="Shu S."/>
            <person name="Juenger T.E."/>
            <person name="Schmutz J."/>
        </authorList>
    </citation>
    <scope>NUCLEOTIDE SEQUENCE</scope>
    <source>
        <strain evidence="4">AP13</strain>
    </source>
</reference>
<dbReference type="GO" id="GO:0006310">
    <property type="term" value="P:DNA recombination"/>
    <property type="evidence" value="ECO:0007669"/>
    <property type="project" value="UniProtKB-KW"/>
</dbReference>
<sequence>MYIKIESMRLDWYSNPEHQKIIRADLYQGILDTLDFGETRGLKAGKRVILSKDFLGSDRDVSCRFMDAMTLVARYGRLDYFVTMTCNPYWPEITELLLPGQTPQDRPDIVARVYRAKLLDLHDILINKGHFGKVAAWAHVTEFQKRGLPHEHFLLIMDSSAKLSGLDDYDKYISAELPDPIKYPVLPRLVCKHMMHGPCGTLNTKCACMLNGNCRFKYPWQLRREDGQKVFIRNKWLDNRWVVPYNPTLLMRSMLTEFFMMNREDPHAHRYLYREFPEHYTWSKSKKLVYVNPAEGEMYYLRVLLNHVRGPTSFISLQTVFDKHFDAMAEDYQRTHASDKSVLQLVLKDIANIVKSMGKDINNYGLLELHESARDYYRELTEERKIGYDEEDLKRIETLNAEQSYGFNEILAHVVNKKGKDFFVDGPGGTAKTYLYKALLAKVHSLGEIAIATATSGIAASIMPGGRTAHSRFKIPIKLGDNSICNFTKTSLIIWDEVAMTRRQAVETLDRSLQDIMGCIKPFRGKVMIFGGDFRQVLPVVPRGTRAQITDATLLRSYI</sequence>
<dbReference type="EC" id="5.6.2.3" evidence="1"/>
<dbReference type="Proteomes" id="UP000823388">
    <property type="component" value="Chromosome 3K"/>
</dbReference>
<dbReference type="InterPro" id="IPR010285">
    <property type="entry name" value="DNA_helicase_pif1-like_DEAD"/>
</dbReference>
<comment type="catalytic activity">
    <reaction evidence="1">
        <text>ATP + H2O = ADP + phosphate + H(+)</text>
        <dbReference type="Rhea" id="RHEA:13065"/>
        <dbReference type="ChEBI" id="CHEBI:15377"/>
        <dbReference type="ChEBI" id="CHEBI:15378"/>
        <dbReference type="ChEBI" id="CHEBI:30616"/>
        <dbReference type="ChEBI" id="CHEBI:43474"/>
        <dbReference type="ChEBI" id="CHEBI:456216"/>
        <dbReference type="EC" id="5.6.2.3"/>
    </reaction>
</comment>
<feature type="domain" description="Helitron helicase-like" evidence="3">
    <location>
        <begin position="1"/>
        <end position="155"/>
    </location>
</feature>
<dbReference type="GO" id="GO:0043139">
    <property type="term" value="F:5'-3' DNA helicase activity"/>
    <property type="evidence" value="ECO:0007669"/>
    <property type="project" value="UniProtKB-EC"/>
</dbReference>
<keyword evidence="1" id="KW-0547">Nucleotide-binding</keyword>
<accession>A0A8T0V5A6</accession>
<dbReference type="PANTHER" id="PTHR10492:SF72">
    <property type="entry name" value="ATP-DEPENDENT DNA HELICASE"/>
    <property type="match status" value="1"/>
</dbReference>
<evidence type="ECO:0000259" key="3">
    <source>
        <dbReference type="Pfam" id="PF14214"/>
    </source>
</evidence>
<dbReference type="AlphaFoldDB" id="A0A8T0V5A6"/>
<dbReference type="GO" id="GO:0006281">
    <property type="term" value="P:DNA repair"/>
    <property type="evidence" value="ECO:0007669"/>
    <property type="project" value="UniProtKB-KW"/>
</dbReference>
<feature type="domain" description="DNA helicase Pif1-like DEAD-box helicase" evidence="2">
    <location>
        <begin position="399"/>
        <end position="558"/>
    </location>
</feature>
<dbReference type="InterPro" id="IPR027417">
    <property type="entry name" value="P-loop_NTPase"/>
</dbReference>
<evidence type="ECO:0000256" key="1">
    <source>
        <dbReference type="RuleBase" id="RU363044"/>
    </source>
</evidence>
<organism evidence="4 5">
    <name type="scientific">Panicum virgatum</name>
    <name type="common">Blackwell switchgrass</name>
    <dbReference type="NCBI Taxonomy" id="38727"/>
    <lineage>
        <taxon>Eukaryota</taxon>
        <taxon>Viridiplantae</taxon>
        <taxon>Streptophyta</taxon>
        <taxon>Embryophyta</taxon>
        <taxon>Tracheophyta</taxon>
        <taxon>Spermatophyta</taxon>
        <taxon>Magnoliopsida</taxon>
        <taxon>Liliopsida</taxon>
        <taxon>Poales</taxon>
        <taxon>Poaceae</taxon>
        <taxon>PACMAD clade</taxon>
        <taxon>Panicoideae</taxon>
        <taxon>Panicodae</taxon>
        <taxon>Paniceae</taxon>
        <taxon>Panicinae</taxon>
        <taxon>Panicum</taxon>
        <taxon>Panicum sect. Hiantes</taxon>
    </lineage>
</organism>
<dbReference type="PANTHER" id="PTHR10492">
    <property type="match status" value="1"/>
</dbReference>
<proteinExistence type="inferred from homology"/>
<evidence type="ECO:0000313" key="5">
    <source>
        <dbReference type="Proteomes" id="UP000823388"/>
    </source>
</evidence>
<dbReference type="InterPro" id="IPR025476">
    <property type="entry name" value="Helitron_helicase-like"/>
</dbReference>
<dbReference type="Pfam" id="PF14214">
    <property type="entry name" value="Helitron_like_N"/>
    <property type="match status" value="1"/>
</dbReference>
<comment type="cofactor">
    <cofactor evidence="1">
        <name>Mg(2+)</name>
        <dbReference type="ChEBI" id="CHEBI:18420"/>
    </cofactor>
</comment>
<comment type="similarity">
    <text evidence="1">Belongs to the helicase family.</text>
</comment>
<gene>
    <name evidence="4" type="ORF">PVAP13_3KG387627</name>
</gene>
<dbReference type="Gene3D" id="3.40.50.300">
    <property type="entry name" value="P-loop containing nucleotide triphosphate hydrolases"/>
    <property type="match status" value="1"/>
</dbReference>
<dbReference type="GO" id="GO:0005524">
    <property type="term" value="F:ATP binding"/>
    <property type="evidence" value="ECO:0007669"/>
    <property type="project" value="UniProtKB-KW"/>
</dbReference>
<keyword evidence="1" id="KW-0234">DNA repair</keyword>
<evidence type="ECO:0000259" key="2">
    <source>
        <dbReference type="Pfam" id="PF05970"/>
    </source>
</evidence>
<dbReference type="EMBL" id="CM029041">
    <property type="protein sequence ID" value="KAG2628584.1"/>
    <property type="molecule type" value="Genomic_DNA"/>
</dbReference>
<evidence type="ECO:0000313" key="4">
    <source>
        <dbReference type="EMBL" id="KAG2628584.1"/>
    </source>
</evidence>